<accession>A0A0A9B195</accession>
<sequence length="27" mass="3025">MVIGRAVVHCVMTLHTVQPQPFLETCN</sequence>
<protein>
    <submittedName>
        <fullName evidence="1">Uncharacterized protein</fullName>
    </submittedName>
</protein>
<reference evidence="1" key="1">
    <citation type="submission" date="2014-09" db="EMBL/GenBank/DDBJ databases">
        <authorList>
            <person name="Magalhaes I.L.F."/>
            <person name="Oliveira U."/>
            <person name="Santos F.R."/>
            <person name="Vidigal T.H.D.A."/>
            <person name="Brescovit A.D."/>
            <person name="Santos A.J."/>
        </authorList>
    </citation>
    <scope>NUCLEOTIDE SEQUENCE</scope>
    <source>
        <tissue evidence="1">Shoot tissue taken approximately 20 cm above the soil surface</tissue>
    </source>
</reference>
<dbReference type="AlphaFoldDB" id="A0A0A9B195"/>
<name>A0A0A9B195_ARUDO</name>
<evidence type="ECO:0000313" key="1">
    <source>
        <dbReference type="EMBL" id="JAD54955.1"/>
    </source>
</evidence>
<proteinExistence type="predicted"/>
<reference evidence="1" key="2">
    <citation type="journal article" date="2015" name="Data Brief">
        <title>Shoot transcriptome of the giant reed, Arundo donax.</title>
        <authorList>
            <person name="Barrero R.A."/>
            <person name="Guerrero F.D."/>
            <person name="Moolhuijzen P."/>
            <person name="Goolsby J.A."/>
            <person name="Tidwell J."/>
            <person name="Bellgard S.E."/>
            <person name="Bellgard M.I."/>
        </authorList>
    </citation>
    <scope>NUCLEOTIDE SEQUENCE</scope>
    <source>
        <tissue evidence="1">Shoot tissue taken approximately 20 cm above the soil surface</tissue>
    </source>
</reference>
<organism evidence="1">
    <name type="scientific">Arundo donax</name>
    <name type="common">Giant reed</name>
    <name type="synonym">Donax arundinaceus</name>
    <dbReference type="NCBI Taxonomy" id="35708"/>
    <lineage>
        <taxon>Eukaryota</taxon>
        <taxon>Viridiplantae</taxon>
        <taxon>Streptophyta</taxon>
        <taxon>Embryophyta</taxon>
        <taxon>Tracheophyta</taxon>
        <taxon>Spermatophyta</taxon>
        <taxon>Magnoliopsida</taxon>
        <taxon>Liliopsida</taxon>
        <taxon>Poales</taxon>
        <taxon>Poaceae</taxon>
        <taxon>PACMAD clade</taxon>
        <taxon>Arundinoideae</taxon>
        <taxon>Arundineae</taxon>
        <taxon>Arundo</taxon>
    </lineage>
</organism>
<dbReference type="EMBL" id="GBRH01242940">
    <property type="protein sequence ID" value="JAD54955.1"/>
    <property type="molecule type" value="Transcribed_RNA"/>
</dbReference>